<feature type="chain" id="PRO_5042208214" description="DUF306 domain-containing protein" evidence="1">
    <location>
        <begin position="26"/>
        <end position="141"/>
    </location>
</feature>
<accession>A0AAE9XDI2</accession>
<dbReference type="PROSITE" id="PS51257">
    <property type="entry name" value="PROKAR_LIPOPROTEIN"/>
    <property type="match status" value="1"/>
</dbReference>
<protein>
    <recommendedName>
        <fullName evidence="4">DUF306 domain-containing protein</fullName>
    </recommendedName>
</protein>
<reference evidence="2" key="1">
    <citation type="submission" date="2023-01" db="EMBL/GenBank/DDBJ databases">
        <title>Oxazolidinone resistance genes in florfenicol resistant enterococci from beef cattle and veal calves at slaughter.</title>
        <authorList>
            <person name="Biggel M."/>
        </authorList>
    </citation>
    <scope>NUCLEOTIDE SEQUENCE</scope>
    <source>
        <strain evidence="2">K204-1</strain>
    </source>
</reference>
<evidence type="ECO:0000313" key="2">
    <source>
        <dbReference type="EMBL" id="WCG22299.1"/>
    </source>
</evidence>
<keyword evidence="1" id="KW-0732">Signal</keyword>
<organism evidence="2 3">
    <name type="scientific">Vagococcus lutrae</name>
    <dbReference type="NCBI Taxonomy" id="81947"/>
    <lineage>
        <taxon>Bacteria</taxon>
        <taxon>Bacillati</taxon>
        <taxon>Bacillota</taxon>
        <taxon>Bacilli</taxon>
        <taxon>Lactobacillales</taxon>
        <taxon>Enterococcaceae</taxon>
        <taxon>Vagococcus</taxon>
    </lineage>
</organism>
<feature type="signal peptide" evidence="1">
    <location>
        <begin position="1"/>
        <end position="25"/>
    </location>
</feature>
<gene>
    <name evidence="2" type="ORF">PML95_07805</name>
</gene>
<proteinExistence type="predicted"/>
<sequence length="141" mass="16248">MKKLKLTMILLIGTLFFLTSCQASGQEEAKNKDNQALIGKWELSLINEGVAEEKSDGLMTFDEHGKMFRTSKHETSGTKAYYQVKANRLYFADSKKALQEQVKQEGSLHYDLEWENDSQVVLWHADHDFGFLLKKVEEEDK</sequence>
<evidence type="ECO:0000313" key="3">
    <source>
        <dbReference type="Proteomes" id="UP001179600"/>
    </source>
</evidence>
<dbReference type="AlphaFoldDB" id="A0AAE9XDI2"/>
<dbReference type="RefSeq" id="WP_272163189.1">
    <property type="nucleotide sequence ID" value="NZ_CP116507.1"/>
</dbReference>
<dbReference type="EMBL" id="CP116507">
    <property type="protein sequence ID" value="WCG22299.1"/>
    <property type="molecule type" value="Genomic_DNA"/>
</dbReference>
<name>A0AAE9XDI2_9ENTE</name>
<evidence type="ECO:0000256" key="1">
    <source>
        <dbReference type="SAM" id="SignalP"/>
    </source>
</evidence>
<dbReference type="Proteomes" id="UP001179600">
    <property type="component" value="Chromosome"/>
</dbReference>
<evidence type="ECO:0008006" key="4">
    <source>
        <dbReference type="Google" id="ProtNLM"/>
    </source>
</evidence>